<comment type="caution">
    <text evidence="10">The sequence shown here is derived from an EMBL/GenBank/DDBJ whole genome shotgun (WGS) entry which is preliminary data.</text>
</comment>
<keyword evidence="3" id="KW-0328">Glycosyltransferase</keyword>
<evidence type="ECO:0000256" key="7">
    <source>
        <dbReference type="ARBA" id="ARBA00023136"/>
    </source>
</evidence>
<keyword evidence="4" id="KW-0808">Transferase</keyword>
<dbReference type="RefSeq" id="WP_155337907.1">
    <property type="nucleotide sequence ID" value="NZ_BLAD01000052.1"/>
</dbReference>
<dbReference type="GO" id="GO:0009103">
    <property type="term" value="P:lipopolysaccharide biosynthetic process"/>
    <property type="evidence" value="ECO:0007669"/>
    <property type="project" value="UniProtKB-ARBA"/>
</dbReference>
<feature type="transmembrane region" description="Helical" evidence="8">
    <location>
        <begin position="245"/>
        <end position="264"/>
    </location>
</feature>
<organism evidence="10 11">
    <name type="scientific">Acrocarpospora corrugata</name>
    <dbReference type="NCBI Taxonomy" id="35763"/>
    <lineage>
        <taxon>Bacteria</taxon>
        <taxon>Bacillati</taxon>
        <taxon>Actinomycetota</taxon>
        <taxon>Actinomycetes</taxon>
        <taxon>Streptosporangiales</taxon>
        <taxon>Streptosporangiaceae</taxon>
        <taxon>Acrocarpospora</taxon>
    </lineage>
</organism>
<evidence type="ECO:0000256" key="3">
    <source>
        <dbReference type="ARBA" id="ARBA00022676"/>
    </source>
</evidence>
<evidence type="ECO:0000313" key="11">
    <source>
        <dbReference type="Proteomes" id="UP000334990"/>
    </source>
</evidence>
<dbReference type="OrthoDB" id="5318634at2"/>
<dbReference type="EMBL" id="BLAD01000052">
    <property type="protein sequence ID" value="GES01631.1"/>
    <property type="molecule type" value="Genomic_DNA"/>
</dbReference>
<evidence type="ECO:0000259" key="9">
    <source>
        <dbReference type="Pfam" id="PF13231"/>
    </source>
</evidence>
<evidence type="ECO:0000256" key="1">
    <source>
        <dbReference type="ARBA" id="ARBA00004651"/>
    </source>
</evidence>
<dbReference type="GO" id="GO:0016763">
    <property type="term" value="F:pentosyltransferase activity"/>
    <property type="evidence" value="ECO:0007669"/>
    <property type="project" value="TreeGrafter"/>
</dbReference>
<gene>
    <name evidence="10" type="ORF">Acor_36950</name>
</gene>
<keyword evidence="5 8" id="KW-0812">Transmembrane</keyword>
<keyword evidence="7 8" id="KW-0472">Membrane</keyword>
<feature type="transmembrane region" description="Helical" evidence="8">
    <location>
        <begin position="320"/>
        <end position="338"/>
    </location>
</feature>
<sequence>MARAIFEATEIRSRWPDAVPAVAAAVVGLWGVTTPSFWRDESVSALAASMPFGDLWRLLDHIDRVHALYYLILRPFAAVSTGELALRLPSVLATVAAAYGIVVLGRRLVSPRAGLLAGLVFVALPMVSRYAQEARSYAIVTAVAVLSTWLLVEAVRREHRGWYAGYAASLILLGWFHVYALLLVFAHAITVAYWRRGVGRFGESLALAGVGILPLAFLAVSQRDAQLGWLKPPTFAAVPTLGDEIAGNAWVALPLLVLVICGAVRDRRLAVVAVPWALLPVLSMAISQLYPVYSPRYLLFAVPAMALLAGAGLDALRPRALTWLGLALVVALTVPAHLRIREPDSRPDDLRGMALALQARGRPGDAVLYVNEFGRLFAGVYDAAYRDLRDLTYPPDRDTPRTAPELTAALAGVDRIWVVTGGRKHQNSAFAEDDERYLALMADPDFTLESTEDFGYSWFGLYVRDLRKS</sequence>
<dbReference type="PANTHER" id="PTHR33908">
    <property type="entry name" value="MANNOSYLTRANSFERASE YKCB-RELATED"/>
    <property type="match status" value="1"/>
</dbReference>
<comment type="subcellular location">
    <subcellularLocation>
        <location evidence="1">Cell membrane</location>
        <topology evidence="1">Multi-pass membrane protein</topology>
    </subcellularLocation>
</comment>
<evidence type="ECO:0000256" key="4">
    <source>
        <dbReference type="ARBA" id="ARBA00022679"/>
    </source>
</evidence>
<dbReference type="AlphaFoldDB" id="A0A5M3W3B3"/>
<evidence type="ECO:0000256" key="8">
    <source>
        <dbReference type="SAM" id="Phobius"/>
    </source>
</evidence>
<proteinExistence type="predicted"/>
<feature type="transmembrane region" description="Helical" evidence="8">
    <location>
        <begin position="84"/>
        <end position="102"/>
    </location>
</feature>
<reference evidence="10 11" key="1">
    <citation type="submission" date="2019-10" db="EMBL/GenBank/DDBJ databases">
        <title>Whole genome shotgun sequence of Acrocarpospora corrugata NBRC 13972.</title>
        <authorList>
            <person name="Ichikawa N."/>
            <person name="Kimura A."/>
            <person name="Kitahashi Y."/>
            <person name="Komaki H."/>
            <person name="Oguchi A."/>
        </authorList>
    </citation>
    <scope>NUCLEOTIDE SEQUENCE [LARGE SCALE GENOMIC DNA]</scope>
    <source>
        <strain evidence="10 11">NBRC 13972</strain>
    </source>
</reference>
<dbReference type="Proteomes" id="UP000334990">
    <property type="component" value="Unassembled WGS sequence"/>
</dbReference>
<evidence type="ECO:0000256" key="6">
    <source>
        <dbReference type="ARBA" id="ARBA00022989"/>
    </source>
</evidence>
<feature type="transmembrane region" description="Helical" evidence="8">
    <location>
        <begin position="108"/>
        <end position="127"/>
    </location>
</feature>
<feature type="transmembrane region" description="Helical" evidence="8">
    <location>
        <begin position="134"/>
        <end position="152"/>
    </location>
</feature>
<dbReference type="GO" id="GO:0005886">
    <property type="term" value="C:plasma membrane"/>
    <property type="evidence" value="ECO:0007669"/>
    <property type="project" value="UniProtKB-SubCell"/>
</dbReference>
<accession>A0A5M3W3B3</accession>
<dbReference type="Pfam" id="PF13231">
    <property type="entry name" value="PMT_2"/>
    <property type="match status" value="1"/>
</dbReference>
<keyword evidence="6 8" id="KW-1133">Transmembrane helix</keyword>
<protein>
    <recommendedName>
        <fullName evidence="9">Glycosyltransferase RgtA/B/C/D-like domain-containing protein</fullName>
    </recommendedName>
</protein>
<feature type="transmembrane region" description="Helical" evidence="8">
    <location>
        <begin position="271"/>
        <end position="290"/>
    </location>
</feature>
<name>A0A5M3W3B3_9ACTN</name>
<keyword evidence="2" id="KW-1003">Cell membrane</keyword>
<feature type="transmembrane region" description="Helical" evidence="8">
    <location>
        <begin position="205"/>
        <end position="225"/>
    </location>
</feature>
<dbReference type="GO" id="GO:0010041">
    <property type="term" value="P:response to iron(III) ion"/>
    <property type="evidence" value="ECO:0007669"/>
    <property type="project" value="TreeGrafter"/>
</dbReference>
<feature type="domain" description="Glycosyltransferase RgtA/B/C/D-like" evidence="9">
    <location>
        <begin position="71"/>
        <end position="213"/>
    </location>
</feature>
<feature type="transmembrane region" description="Helical" evidence="8">
    <location>
        <begin position="296"/>
        <end position="313"/>
    </location>
</feature>
<dbReference type="PANTHER" id="PTHR33908:SF3">
    <property type="entry name" value="UNDECAPRENYL PHOSPHATE-ALPHA-4-AMINO-4-DEOXY-L-ARABINOSE ARABINOSYL TRANSFERASE"/>
    <property type="match status" value="1"/>
</dbReference>
<keyword evidence="11" id="KW-1185">Reference proteome</keyword>
<evidence type="ECO:0000256" key="5">
    <source>
        <dbReference type="ARBA" id="ARBA00022692"/>
    </source>
</evidence>
<feature type="transmembrane region" description="Helical" evidence="8">
    <location>
        <begin position="164"/>
        <end position="193"/>
    </location>
</feature>
<evidence type="ECO:0000313" key="10">
    <source>
        <dbReference type="EMBL" id="GES01631.1"/>
    </source>
</evidence>
<dbReference type="InterPro" id="IPR038731">
    <property type="entry name" value="RgtA/B/C-like"/>
</dbReference>
<evidence type="ECO:0000256" key="2">
    <source>
        <dbReference type="ARBA" id="ARBA00022475"/>
    </source>
</evidence>
<dbReference type="InterPro" id="IPR050297">
    <property type="entry name" value="LipidA_mod_glycosyltrf_83"/>
</dbReference>